<dbReference type="Gene3D" id="1.20.120.340">
    <property type="entry name" value="Flagellar protein FliS"/>
    <property type="match status" value="1"/>
</dbReference>
<dbReference type="PANTHER" id="PTHR34773">
    <property type="entry name" value="FLAGELLAR SECRETION CHAPERONE FLIS"/>
    <property type="match status" value="1"/>
</dbReference>
<sequence>MYSPSKAKTQTYANVGLESSVMSASPHHLISLLFDGAVNALLRAKILIEQGDSPNHIAEKGVAISKAVGIIDNGLRASLNPEIDGELADNLDSLYGYMTERLVHANLKNDVTAIDEVVKLLTNISDAWKEIDPAAGA</sequence>
<protein>
    <recommendedName>
        <fullName evidence="6">Flagellar secretion chaperone FliS</fullName>
    </recommendedName>
</protein>
<evidence type="ECO:0000256" key="5">
    <source>
        <dbReference type="ARBA" id="ARBA00023186"/>
    </source>
</evidence>
<comment type="caution">
    <text evidence="7">The sequence shown here is derived from an EMBL/GenBank/DDBJ whole genome shotgun (WGS) entry which is preliminary data.</text>
</comment>
<keyword evidence="7" id="KW-0966">Cell projection</keyword>
<evidence type="ECO:0000256" key="2">
    <source>
        <dbReference type="ARBA" id="ARBA00008787"/>
    </source>
</evidence>
<keyword evidence="3 6" id="KW-0963">Cytoplasm</keyword>
<evidence type="ECO:0000313" key="8">
    <source>
        <dbReference type="Proteomes" id="UP001589758"/>
    </source>
</evidence>
<dbReference type="Pfam" id="PF02561">
    <property type="entry name" value="FliS"/>
    <property type="match status" value="1"/>
</dbReference>
<comment type="similarity">
    <text evidence="2 6">Belongs to the FliS family.</text>
</comment>
<dbReference type="NCBIfam" id="TIGR00208">
    <property type="entry name" value="fliS"/>
    <property type="match status" value="1"/>
</dbReference>
<proteinExistence type="inferred from homology"/>
<evidence type="ECO:0000256" key="4">
    <source>
        <dbReference type="ARBA" id="ARBA00022795"/>
    </source>
</evidence>
<keyword evidence="4 6" id="KW-1005">Bacterial flagellum biogenesis</keyword>
<evidence type="ECO:0000256" key="6">
    <source>
        <dbReference type="PIRNR" id="PIRNR039090"/>
    </source>
</evidence>
<evidence type="ECO:0000256" key="3">
    <source>
        <dbReference type="ARBA" id="ARBA00022490"/>
    </source>
</evidence>
<keyword evidence="7" id="KW-0282">Flagellum</keyword>
<keyword evidence="5" id="KW-0143">Chaperone</keyword>
<dbReference type="PANTHER" id="PTHR34773:SF1">
    <property type="entry name" value="FLAGELLAR SECRETION CHAPERONE FLIS"/>
    <property type="match status" value="1"/>
</dbReference>
<comment type="subcellular location">
    <subcellularLocation>
        <location evidence="1 6">Cytoplasm</location>
        <location evidence="1 6">Cytosol</location>
    </subcellularLocation>
</comment>
<gene>
    <name evidence="7" type="primary">fliS</name>
    <name evidence="7" type="ORF">ACFFIT_10080</name>
</gene>
<dbReference type="InterPro" id="IPR003713">
    <property type="entry name" value="FliS"/>
</dbReference>
<dbReference type="CDD" id="cd16098">
    <property type="entry name" value="FliS"/>
    <property type="match status" value="1"/>
</dbReference>
<dbReference type="Proteomes" id="UP001589758">
    <property type="component" value="Unassembled WGS sequence"/>
</dbReference>
<dbReference type="SUPFAM" id="SSF101116">
    <property type="entry name" value="Flagellar export chaperone FliS"/>
    <property type="match status" value="1"/>
</dbReference>
<dbReference type="PIRSF" id="PIRSF039090">
    <property type="entry name" value="Flis"/>
    <property type="match status" value="1"/>
</dbReference>
<dbReference type="InterPro" id="IPR036584">
    <property type="entry name" value="FliS_sf"/>
</dbReference>
<organism evidence="7 8">
    <name type="scientific">Thorsellia kenyensis</name>
    <dbReference type="NCBI Taxonomy" id="1549888"/>
    <lineage>
        <taxon>Bacteria</taxon>
        <taxon>Pseudomonadati</taxon>
        <taxon>Pseudomonadota</taxon>
        <taxon>Gammaproteobacteria</taxon>
        <taxon>Enterobacterales</taxon>
        <taxon>Thorselliaceae</taxon>
        <taxon>Thorsellia</taxon>
    </lineage>
</organism>
<name>A0ABV6CBQ7_9GAMM</name>
<evidence type="ECO:0000256" key="1">
    <source>
        <dbReference type="ARBA" id="ARBA00004514"/>
    </source>
</evidence>
<dbReference type="RefSeq" id="WP_385877533.1">
    <property type="nucleotide sequence ID" value="NZ_JBHLXE010000100.1"/>
</dbReference>
<accession>A0ABV6CBQ7</accession>
<keyword evidence="7" id="KW-0969">Cilium</keyword>
<evidence type="ECO:0000313" key="7">
    <source>
        <dbReference type="EMBL" id="MFC0180423.1"/>
    </source>
</evidence>
<dbReference type="EMBL" id="JBHLXE010000100">
    <property type="protein sequence ID" value="MFC0180423.1"/>
    <property type="molecule type" value="Genomic_DNA"/>
</dbReference>
<reference evidence="7 8" key="1">
    <citation type="submission" date="2024-09" db="EMBL/GenBank/DDBJ databases">
        <authorList>
            <person name="Sun Q."/>
            <person name="Mori K."/>
        </authorList>
    </citation>
    <scope>NUCLEOTIDE SEQUENCE [LARGE SCALE GENOMIC DNA]</scope>
    <source>
        <strain evidence="7 8">CCM 8545</strain>
    </source>
</reference>
<keyword evidence="8" id="KW-1185">Reference proteome</keyword>